<evidence type="ECO:0000256" key="1">
    <source>
        <dbReference type="SAM" id="Phobius"/>
    </source>
</evidence>
<proteinExistence type="predicted"/>
<evidence type="ECO:0000313" key="4">
    <source>
        <dbReference type="Proteomes" id="UP000636709"/>
    </source>
</evidence>
<dbReference type="AlphaFoldDB" id="A0A835C0Z6"/>
<evidence type="ECO:0000313" key="3">
    <source>
        <dbReference type="EMBL" id="KAF8704169.1"/>
    </source>
</evidence>
<sequence>MKTITLEGDYVDPSNKCRETVQKSYMACVCRVISVDEQLKISVVKLVRLARACGKIVPAGSKCGSKCRILLILYAINFLYISCIFIK</sequence>
<protein>
    <recommendedName>
        <fullName evidence="2">Bifunctional inhibitor/plant lipid transfer protein/seed storage helical domain-containing protein</fullName>
    </recommendedName>
</protein>
<gene>
    <name evidence="3" type="ORF">HU200_031664</name>
</gene>
<accession>A0A835C0Z6</accession>
<reference evidence="3" key="1">
    <citation type="submission" date="2020-07" db="EMBL/GenBank/DDBJ databases">
        <title>Genome sequence and genetic diversity analysis of an under-domesticated orphan crop, white fonio (Digitaria exilis).</title>
        <authorList>
            <person name="Bennetzen J.L."/>
            <person name="Chen S."/>
            <person name="Ma X."/>
            <person name="Wang X."/>
            <person name="Yssel A.E.J."/>
            <person name="Chaluvadi S.R."/>
            <person name="Johnson M."/>
            <person name="Gangashetty P."/>
            <person name="Hamidou F."/>
            <person name="Sanogo M.D."/>
            <person name="Zwaenepoel A."/>
            <person name="Wallace J."/>
            <person name="Van De Peer Y."/>
            <person name="Van Deynze A."/>
        </authorList>
    </citation>
    <scope>NUCLEOTIDE SEQUENCE</scope>
    <source>
        <tissue evidence="3">Leaves</tissue>
    </source>
</reference>
<evidence type="ECO:0000259" key="2">
    <source>
        <dbReference type="Pfam" id="PF14368"/>
    </source>
</evidence>
<dbReference type="PANTHER" id="PTHR33286:SF44">
    <property type="entry name" value="5A2 PROTEIN"/>
    <property type="match status" value="1"/>
</dbReference>
<feature type="domain" description="Bifunctional inhibitor/plant lipid transfer protein/seed storage helical" evidence="2">
    <location>
        <begin position="5"/>
        <end position="63"/>
    </location>
</feature>
<dbReference type="EMBL" id="JACEFO010001776">
    <property type="protein sequence ID" value="KAF8704169.1"/>
    <property type="molecule type" value="Genomic_DNA"/>
</dbReference>
<feature type="transmembrane region" description="Helical" evidence="1">
    <location>
        <begin position="69"/>
        <end position="86"/>
    </location>
</feature>
<keyword evidence="4" id="KW-1185">Reference proteome</keyword>
<keyword evidence="1" id="KW-0472">Membrane</keyword>
<dbReference type="Proteomes" id="UP000636709">
    <property type="component" value="Unassembled WGS sequence"/>
</dbReference>
<dbReference type="InterPro" id="IPR016140">
    <property type="entry name" value="Bifunc_inhib/LTP/seed_store"/>
</dbReference>
<keyword evidence="1" id="KW-0812">Transmembrane</keyword>
<name>A0A835C0Z6_9POAL</name>
<dbReference type="Pfam" id="PF14368">
    <property type="entry name" value="LTP_2"/>
    <property type="match status" value="1"/>
</dbReference>
<comment type="caution">
    <text evidence="3">The sequence shown here is derived from an EMBL/GenBank/DDBJ whole genome shotgun (WGS) entry which is preliminary data.</text>
</comment>
<organism evidence="3 4">
    <name type="scientific">Digitaria exilis</name>
    <dbReference type="NCBI Taxonomy" id="1010633"/>
    <lineage>
        <taxon>Eukaryota</taxon>
        <taxon>Viridiplantae</taxon>
        <taxon>Streptophyta</taxon>
        <taxon>Embryophyta</taxon>
        <taxon>Tracheophyta</taxon>
        <taxon>Spermatophyta</taxon>
        <taxon>Magnoliopsida</taxon>
        <taxon>Liliopsida</taxon>
        <taxon>Poales</taxon>
        <taxon>Poaceae</taxon>
        <taxon>PACMAD clade</taxon>
        <taxon>Panicoideae</taxon>
        <taxon>Panicodae</taxon>
        <taxon>Paniceae</taxon>
        <taxon>Anthephorinae</taxon>
        <taxon>Digitaria</taxon>
    </lineage>
</organism>
<dbReference type="OrthoDB" id="635304at2759"/>
<dbReference type="PANTHER" id="PTHR33286">
    <property type="entry name" value="BIFUNCTIONAL INHIBITOR/LIPID-TRANSFER PROTEIN/SEED STORAGE 2S ALBUMIN SUPERFAMILY PROTEIN"/>
    <property type="match status" value="1"/>
</dbReference>
<keyword evidence="1" id="KW-1133">Transmembrane helix</keyword>